<dbReference type="Proteomes" id="UP001237780">
    <property type="component" value="Unassembled WGS sequence"/>
</dbReference>
<sequence>MSADVYQNRTHLAAMQGQPLLFVFHGTGGDENQFFDFGRQLLPDAGIISPRGNVSEHGALRFFRRTGEGVYDMEDLALRTDAMADFIRARKIEARPSRTIGLGYSNGANILASVMLKHPGLFNEAVLMHPLIPWQPDAQPGLAGKRVLITAGQRDPICPPSLTQDFADYLIGQGVETDLAWHTGGHEIQQSEIAAIQRFFGS</sequence>
<evidence type="ECO:0000313" key="3">
    <source>
        <dbReference type="Proteomes" id="UP001237780"/>
    </source>
</evidence>
<dbReference type="RefSeq" id="WP_307279876.1">
    <property type="nucleotide sequence ID" value="NZ_JAUSZT010000003.1"/>
</dbReference>
<organism evidence="2 3">
    <name type="scientific">Phyllobacterium ifriqiyense</name>
    <dbReference type="NCBI Taxonomy" id="314238"/>
    <lineage>
        <taxon>Bacteria</taxon>
        <taxon>Pseudomonadati</taxon>
        <taxon>Pseudomonadota</taxon>
        <taxon>Alphaproteobacteria</taxon>
        <taxon>Hyphomicrobiales</taxon>
        <taxon>Phyllobacteriaceae</taxon>
        <taxon>Phyllobacterium</taxon>
    </lineage>
</organism>
<accession>A0ABU0S7K5</accession>
<dbReference type="InterPro" id="IPR002925">
    <property type="entry name" value="Dienelactn_hydro"/>
</dbReference>
<keyword evidence="3" id="KW-1185">Reference proteome</keyword>
<dbReference type="SUPFAM" id="SSF53474">
    <property type="entry name" value="alpha/beta-Hydrolases"/>
    <property type="match status" value="1"/>
</dbReference>
<feature type="domain" description="Dienelactone hydrolase" evidence="1">
    <location>
        <begin position="93"/>
        <end position="184"/>
    </location>
</feature>
<proteinExistence type="predicted"/>
<reference evidence="2 3" key="1">
    <citation type="submission" date="2023-07" db="EMBL/GenBank/DDBJ databases">
        <title>Comparative genomics of wheat-associated soil bacteria to identify genetic determinants of phenazine resistance.</title>
        <authorList>
            <person name="Mouncey N."/>
        </authorList>
    </citation>
    <scope>NUCLEOTIDE SEQUENCE [LARGE SCALE GENOMIC DNA]</scope>
    <source>
        <strain evidence="2 3">W4I11</strain>
    </source>
</reference>
<dbReference type="InterPro" id="IPR029058">
    <property type="entry name" value="AB_hydrolase_fold"/>
</dbReference>
<gene>
    <name evidence="2" type="ORF">QFZ34_001924</name>
</gene>
<comment type="caution">
    <text evidence="2">The sequence shown here is derived from an EMBL/GenBank/DDBJ whole genome shotgun (WGS) entry which is preliminary data.</text>
</comment>
<evidence type="ECO:0000313" key="2">
    <source>
        <dbReference type="EMBL" id="MDQ0996742.1"/>
    </source>
</evidence>
<dbReference type="Pfam" id="PF01738">
    <property type="entry name" value="DLH"/>
    <property type="match status" value="1"/>
</dbReference>
<dbReference type="Gene3D" id="3.40.50.1820">
    <property type="entry name" value="alpha/beta hydrolase"/>
    <property type="match status" value="1"/>
</dbReference>
<evidence type="ECO:0000259" key="1">
    <source>
        <dbReference type="Pfam" id="PF01738"/>
    </source>
</evidence>
<dbReference type="EMBL" id="JAUSZT010000003">
    <property type="protein sequence ID" value="MDQ0996742.1"/>
    <property type="molecule type" value="Genomic_DNA"/>
</dbReference>
<protein>
    <submittedName>
        <fullName evidence="2">Phospholipase/carboxylesterase</fullName>
    </submittedName>
</protein>
<name>A0ABU0S7K5_9HYPH</name>